<dbReference type="Pfam" id="PF12833">
    <property type="entry name" value="HTH_18"/>
    <property type="match status" value="1"/>
</dbReference>
<keyword evidence="3" id="KW-0804">Transcription</keyword>
<dbReference type="GO" id="GO:0000976">
    <property type="term" value="F:transcription cis-regulatory region binding"/>
    <property type="evidence" value="ECO:0007669"/>
    <property type="project" value="TreeGrafter"/>
</dbReference>
<keyword evidence="2" id="KW-0238">DNA-binding</keyword>
<dbReference type="Gene3D" id="1.10.10.60">
    <property type="entry name" value="Homeodomain-like"/>
    <property type="match status" value="1"/>
</dbReference>
<accession>A0A1V2DQ46</accession>
<dbReference type="PROSITE" id="PS01124">
    <property type="entry name" value="HTH_ARAC_FAMILY_2"/>
    <property type="match status" value="1"/>
</dbReference>
<dbReference type="OrthoDB" id="6816069at2"/>
<dbReference type="PANTHER" id="PTHR47894">
    <property type="entry name" value="HTH-TYPE TRANSCRIPTIONAL REGULATOR GADX"/>
    <property type="match status" value="1"/>
</dbReference>
<dbReference type="STRING" id="135739.BTO32_14005"/>
<comment type="caution">
    <text evidence="5">The sequence shown here is derived from an EMBL/GenBank/DDBJ whole genome shotgun (WGS) entry which is preliminary data.</text>
</comment>
<keyword evidence="6" id="KW-1185">Reference proteome</keyword>
<organism evidence="5 6">
    <name type="scientific">Marinobacter lutaoensis</name>
    <dbReference type="NCBI Taxonomy" id="135739"/>
    <lineage>
        <taxon>Bacteria</taxon>
        <taxon>Pseudomonadati</taxon>
        <taxon>Pseudomonadota</taxon>
        <taxon>Gammaproteobacteria</taxon>
        <taxon>Pseudomonadales</taxon>
        <taxon>Marinobacteraceae</taxon>
        <taxon>Marinobacter</taxon>
    </lineage>
</organism>
<dbReference type="SMART" id="SM00342">
    <property type="entry name" value="HTH_ARAC"/>
    <property type="match status" value="1"/>
</dbReference>
<sequence>MTLEATVSIGWVNTVIDTAQRLGVEPDSLLRMAELPAESLSWPRWPIDFITRLWHAAERGTGDPGFGLKVGAGVRPASMDVVAFAMQSAATLREAIALVQKYQRLISDGGRFQLLPGGRSTWLVYHPRQGRLAFSPHQIEAVLAAVVRFSDWITGCGVRPLRVQFSQGRLGPLTGYRAVFACPVEFEQAFSGLLLANDVLDRPLPQADPRLAVLHERFSAGRLAALERDGAELQNLGRWLSERMGQGVPRRAEAARALGISERTLARRLAARGQTFQGLVDETRRALALQAVAQSRRPLADIAQFLGFAEVSTFYRAFRRWTGLPPARWRRQARG</sequence>
<gene>
    <name evidence="5" type="ORF">BTO32_14005</name>
</gene>
<proteinExistence type="predicted"/>
<name>A0A1V2DQ46_9GAMM</name>
<dbReference type="PANTHER" id="PTHR47894:SF1">
    <property type="entry name" value="HTH-TYPE TRANSCRIPTIONAL REGULATOR VQSM"/>
    <property type="match status" value="1"/>
</dbReference>
<evidence type="ECO:0000256" key="1">
    <source>
        <dbReference type="ARBA" id="ARBA00023015"/>
    </source>
</evidence>
<feature type="domain" description="HTH araC/xylS-type" evidence="4">
    <location>
        <begin position="234"/>
        <end position="332"/>
    </location>
</feature>
<protein>
    <submittedName>
        <fullName evidence="5">Fis family transcriptional regulator</fullName>
    </submittedName>
</protein>
<dbReference type="EMBL" id="MSCW01000008">
    <property type="protein sequence ID" value="ONF42793.1"/>
    <property type="molecule type" value="Genomic_DNA"/>
</dbReference>
<evidence type="ECO:0000313" key="5">
    <source>
        <dbReference type="EMBL" id="ONF42793.1"/>
    </source>
</evidence>
<reference evidence="5 6" key="1">
    <citation type="submission" date="2016-12" db="EMBL/GenBank/DDBJ databases">
        <title>Marinobacter lutaoensis whole genome sequencing.</title>
        <authorList>
            <person name="Verma A."/>
            <person name="Krishnamurthi S."/>
        </authorList>
    </citation>
    <scope>NUCLEOTIDE SEQUENCE [LARGE SCALE GENOMIC DNA]</scope>
    <source>
        <strain evidence="5 6">T5054</strain>
    </source>
</reference>
<evidence type="ECO:0000256" key="3">
    <source>
        <dbReference type="ARBA" id="ARBA00023163"/>
    </source>
</evidence>
<dbReference type="InterPro" id="IPR032687">
    <property type="entry name" value="AraC-type_N"/>
</dbReference>
<dbReference type="InterPro" id="IPR009057">
    <property type="entry name" value="Homeodomain-like_sf"/>
</dbReference>
<dbReference type="AlphaFoldDB" id="A0A1V2DQ46"/>
<dbReference type="Pfam" id="PF12625">
    <property type="entry name" value="Arabinose_bd"/>
    <property type="match status" value="1"/>
</dbReference>
<evidence type="ECO:0000259" key="4">
    <source>
        <dbReference type="PROSITE" id="PS01124"/>
    </source>
</evidence>
<dbReference type="GO" id="GO:0005829">
    <property type="term" value="C:cytosol"/>
    <property type="evidence" value="ECO:0007669"/>
    <property type="project" value="TreeGrafter"/>
</dbReference>
<keyword evidence="1" id="KW-0805">Transcription regulation</keyword>
<evidence type="ECO:0000256" key="2">
    <source>
        <dbReference type="ARBA" id="ARBA00023125"/>
    </source>
</evidence>
<dbReference type="Proteomes" id="UP000189339">
    <property type="component" value="Unassembled WGS sequence"/>
</dbReference>
<dbReference type="GO" id="GO:0003700">
    <property type="term" value="F:DNA-binding transcription factor activity"/>
    <property type="evidence" value="ECO:0007669"/>
    <property type="project" value="InterPro"/>
</dbReference>
<dbReference type="InterPro" id="IPR018060">
    <property type="entry name" value="HTH_AraC"/>
</dbReference>
<evidence type="ECO:0000313" key="6">
    <source>
        <dbReference type="Proteomes" id="UP000189339"/>
    </source>
</evidence>
<dbReference type="SUPFAM" id="SSF46689">
    <property type="entry name" value="Homeodomain-like"/>
    <property type="match status" value="1"/>
</dbReference>
<dbReference type="RefSeq" id="WP_076725259.1">
    <property type="nucleotide sequence ID" value="NZ_JABWTC010000003.1"/>
</dbReference>